<keyword evidence="2" id="KW-0964">Secreted</keyword>
<evidence type="ECO:0000313" key="6">
    <source>
        <dbReference type="EMBL" id="RKP46873.1"/>
    </source>
</evidence>
<dbReference type="GO" id="GO:0005576">
    <property type="term" value="C:extracellular region"/>
    <property type="evidence" value="ECO:0007669"/>
    <property type="project" value="UniProtKB-SubCell"/>
</dbReference>
<gene>
    <name evidence="6" type="ORF">D7S89_16075</name>
</gene>
<feature type="domain" description="Filamentous haemagglutinin FhaB/tRNA nuclease CdiA-like TPS" evidence="5">
    <location>
        <begin position="75"/>
        <end position="187"/>
    </location>
</feature>
<dbReference type="NCBIfam" id="TIGR02601">
    <property type="entry name" value="autotrns_rpt"/>
    <property type="match status" value="1"/>
</dbReference>
<name>A0A494XH49_9BURK</name>
<dbReference type="InterPro" id="IPR012334">
    <property type="entry name" value="Pectin_lyas_fold"/>
</dbReference>
<dbReference type="SUPFAM" id="SSF51126">
    <property type="entry name" value="Pectin lyase-like"/>
    <property type="match status" value="1"/>
</dbReference>
<dbReference type="EMBL" id="RBZV01000006">
    <property type="protein sequence ID" value="RKP46873.1"/>
    <property type="molecule type" value="Genomic_DNA"/>
</dbReference>
<comment type="subcellular location">
    <subcellularLocation>
        <location evidence="1">Secreted</location>
    </subcellularLocation>
</comment>
<evidence type="ECO:0000256" key="4">
    <source>
        <dbReference type="SAM" id="MobiDB-lite"/>
    </source>
</evidence>
<dbReference type="PANTHER" id="PTHR12338">
    <property type="entry name" value="AUTOTRANSPORTER"/>
    <property type="match status" value="1"/>
</dbReference>
<dbReference type="Gene3D" id="2.160.20.10">
    <property type="entry name" value="Single-stranded right-handed beta-helix, Pectin lyase-like"/>
    <property type="match status" value="1"/>
</dbReference>
<dbReference type="NCBIfam" id="TIGR01901">
    <property type="entry name" value="adhes_NPXG"/>
    <property type="match status" value="1"/>
</dbReference>
<evidence type="ECO:0000313" key="7">
    <source>
        <dbReference type="Proteomes" id="UP000280434"/>
    </source>
</evidence>
<proteinExistence type="predicted"/>
<dbReference type="SMART" id="SM00912">
    <property type="entry name" value="Haemagg_act"/>
    <property type="match status" value="1"/>
</dbReference>
<feature type="compositionally biased region" description="Polar residues" evidence="4">
    <location>
        <begin position="1561"/>
        <end position="1571"/>
    </location>
</feature>
<dbReference type="Pfam" id="PF05860">
    <property type="entry name" value="TPS"/>
    <property type="match status" value="1"/>
</dbReference>
<dbReference type="InterPro" id="IPR013425">
    <property type="entry name" value="Autotrns_rpt"/>
</dbReference>
<keyword evidence="3" id="KW-0732">Signal</keyword>
<dbReference type="InterPro" id="IPR041248">
    <property type="entry name" value="YDG"/>
</dbReference>
<dbReference type="Pfam" id="PF18657">
    <property type="entry name" value="YDG"/>
    <property type="match status" value="4"/>
</dbReference>
<evidence type="ECO:0000256" key="2">
    <source>
        <dbReference type="ARBA" id="ARBA00022525"/>
    </source>
</evidence>
<feature type="region of interest" description="Disordered" evidence="4">
    <location>
        <begin position="1499"/>
        <end position="1518"/>
    </location>
</feature>
<dbReference type="Pfam" id="PF13018">
    <property type="entry name" value="ESPR"/>
    <property type="match status" value="1"/>
</dbReference>
<dbReference type="InterPro" id="IPR050909">
    <property type="entry name" value="Bact_Autotransporter_VF"/>
</dbReference>
<accession>A0A494XH49</accession>
<dbReference type="InterPro" id="IPR024973">
    <property type="entry name" value="ESPR"/>
</dbReference>
<dbReference type="InterPro" id="IPR011050">
    <property type="entry name" value="Pectin_lyase_fold/virulence"/>
</dbReference>
<evidence type="ECO:0000256" key="3">
    <source>
        <dbReference type="ARBA" id="ARBA00022729"/>
    </source>
</evidence>
<dbReference type="Proteomes" id="UP000280434">
    <property type="component" value="Unassembled WGS sequence"/>
</dbReference>
<organism evidence="6 7">
    <name type="scientific">Trinickia fusca</name>
    <dbReference type="NCBI Taxonomy" id="2419777"/>
    <lineage>
        <taxon>Bacteria</taxon>
        <taxon>Pseudomonadati</taxon>
        <taxon>Pseudomonadota</taxon>
        <taxon>Betaproteobacteria</taxon>
        <taxon>Burkholderiales</taxon>
        <taxon>Burkholderiaceae</taxon>
        <taxon>Trinickia</taxon>
    </lineage>
</organism>
<evidence type="ECO:0000256" key="1">
    <source>
        <dbReference type="ARBA" id="ARBA00004613"/>
    </source>
</evidence>
<reference evidence="6 7" key="1">
    <citation type="submission" date="2018-10" db="EMBL/GenBank/DDBJ databases">
        <title>Paraburkholderia sp. 7MK8-2, isolated from soil.</title>
        <authorList>
            <person name="Gao Z.-H."/>
            <person name="Qiu L.-H."/>
        </authorList>
    </citation>
    <scope>NUCLEOTIDE SEQUENCE [LARGE SCALE GENOMIC DNA]</scope>
    <source>
        <strain evidence="6 7">7MK8-2</strain>
    </source>
</reference>
<evidence type="ECO:0000259" key="5">
    <source>
        <dbReference type="SMART" id="SM00912"/>
    </source>
</evidence>
<dbReference type="OrthoDB" id="218680at2"/>
<feature type="region of interest" description="Disordered" evidence="4">
    <location>
        <begin position="1525"/>
        <end position="1573"/>
    </location>
</feature>
<dbReference type="PANTHER" id="PTHR12338:SF8">
    <property type="entry name" value="HEME_HEMOPEXIN-BINDING PROTEIN"/>
    <property type="match status" value="1"/>
</dbReference>
<dbReference type="InterPro" id="IPR008638">
    <property type="entry name" value="FhaB/CdiA-like_TPS"/>
</dbReference>
<dbReference type="Pfam" id="PF12951">
    <property type="entry name" value="PATR"/>
    <property type="match status" value="1"/>
</dbReference>
<keyword evidence="7" id="KW-1185">Reference proteome</keyword>
<protein>
    <submittedName>
        <fullName evidence="6">Filamentous hemagglutinin N-terminal domain-containing protein</fullName>
    </submittedName>
</protein>
<comment type="caution">
    <text evidence="6">The sequence shown here is derived from an EMBL/GenBank/DDBJ whole genome shotgun (WGS) entry which is preliminary data.</text>
</comment>
<sequence>MNQHLFRLVFSKRSGCLTAVAETARGRGKGGARAGSAGGASAVARLLAARRFAMRSISLAAALAMGTLVAGLAQAQTLPTGGAIVGGRGGIATSGTQMTVTQNTPKLSINWNSFNIGAGNTVVFQQPSASSVALNTVLGGSRSEIYGSLQANGQVFLVNPAGVLFGRTAEVNVGGLFATTKTISEADFEAGNYRFTGTGAGVPGEVINQGSLKAVNGGFIVLAADRVTNLGTISATGGTAALAAGANVTLALDNAGRTNVQVDGTTLNALIANQGLIAADGGQVVLTARGRDMLQGSVMNLSGVLRAHSIGTKNGQVILDGGDAPDAGTVVLKDATVDVTGLNAGEHGGNVTITGADIALLGGTTIDARGDAGGGNVRVGGDFHGAGTLAHAQTTTVGPDVSIDASATGHGNGGTVVLWSDERTDFAGSVAARGGSFGGDGGWVEVSGKQDLVFHPVQPVDLRAPYGVWGTLLLDPLNISIVSGAAGGSTSAQVDALNSSTNGTITDGQLSAELASSNVVLSASNTISDAANVNVNGAGALTLNAANVNLSGTYHVGGGITSTITGTGTLSGNIAGAGNLTLNGGSWTVTEPNLTGAFTANNTTVSLGSLNGVSSATFVNSTLNLAPYGSYTFGSQLTMNNSSITTACFTCGDTYTSVNSPVRWIGTGSVTMSGNQYQQGLTFMSGFTGSGNVTVFTADGYRSLLDIYGPMANFSGTINASSGGGAYWVQINSPDGWGTGTLNVTGGNVSVNYANNTDFRLPYYGSTAPVNEPTAKLNVTGGTFFTGSNMTIGALTGTSGGTINMSGAGTTLTAGLANGGADLFGGSLTGPGNFVKAGTGTQIFTGNNTYTGTTLVSAGTLQVGNDGTTGNLGTGVVTDNGNLVFDFSNTQNLSSLVSNAAGISGTGNVAAFIGGGLNVDRLIKLTGAASSLNLEAGVTQPAGTASGGDVTLSVPVSVGANGTVTIFSGNPNTATLDARISGATGSARYKTYDASASSTSGAVAGTRNYYYRAAPVATVSNLTATKAYDGTTQAATAVNYANASLGGAIDGDTFSGTTGMDFAHAVYNTSQVGSNLTVTTPFSGATTYTSGGVTWNAAGYNRTLVEGPSPNINITPRAVTVTASSDTKVYDGTTSSSQSVTNINGLVAGDSLTGLTQAFTSPNAQGPYNSTLVVNGSGVGVSGSNGSTLADYSIAYANAAGTIVPRDLTIDLGAVMKVYDATNVAYANGGIVEPATSTTGLVAGDTVTSITGTGAYNSAHVIDATSATFKMSDMNVALSRSDLSNYRVILVQPTQAMIEPRPLTVTLDNVNKVYDGTTAATIEGATAANLAPGDQLAGVTGTGDYNSKDVETASTATFDSATVNVSFAGTGRPSDYAIVLPSPTVGGSISPLTIPAVTGITANDKVYDGTTAATLNKLQAGIPCLLPGDQVFVASADGTFGTPDVGQNKPVFVSNITLGGADAGNYVLADRTARTSASIASSYMVWLRVAPVEVVPAPAGSTQTASGGAEPGARVEPGRSNLVAAPWGWNESASRGVDDARDAGQQASETATASAPDDKISVTQSPESATLAQRGAVPTKLYCAKGGMRVPPGAKALPIDDCPQPMLR</sequence>